<feature type="compositionally biased region" description="Basic and acidic residues" evidence="1">
    <location>
        <begin position="10"/>
        <end position="26"/>
    </location>
</feature>
<sequence>MSRRLISVKRGRDGQKSKASRDRDKNVGNVFEQRSALARLRAHLREEVRIRAGRASMDALSDFAIGPSHPREHLAKKFTFYSATTS</sequence>
<accession>A0A1V9DP77</accession>
<evidence type="ECO:0000256" key="1">
    <source>
        <dbReference type="SAM" id="MobiDB-lite"/>
    </source>
</evidence>
<protein>
    <submittedName>
        <fullName evidence="2">Uncharacterized protein</fullName>
    </submittedName>
</protein>
<dbReference type="EMBL" id="MWUE01000005">
    <property type="protein sequence ID" value="OQP35659.1"/>
    <property type="molecule type" value="Genomic_DNA"/>
</dbReference>
<gene>
    <name evidence="2" type="ORF">B2J69_03930</name>
</gene>
<comment type="caution">
    <text evidence="2">The sequence shown here is derived from an EMBL/GenBank/DDBJ whole genome shotgun (WGS) entry which is preliminary data.</text>
</comment>
<proteinExistence type="predicted"/>
<dbReference type="Proteomes" id="UP000192769">
    <property type="component" value="Unassembled WGS sequence"/>
</dbReference>
<evidence type="ECO:0000313" key="2">
    <source>
        <dbReference type="EMBL" id="OQP35659.1"/>
    </source>
</evidence>
<keyword evidence="3" id="KW-1185">Reference proteome</keyword>
<dbReference type="AlphaFoldDB" id="A0A1V9DP77"/>
<organism evidence="2 3">
    <name type="scientific">Pantoea latae</name>
    <dbReference type="NCBI Taxonomy" id="1964541"/>
    <lineage>
        <taxon>Bacteria</taxon>
        <taxon>Pseudomonadati</taxon>
        <taxon>Pseudomonadota</taxon>
        <taxon>Gammaproteobacteria</taxon>
        <taxon>Enterobacterales</taxon>
        <taxon>Erwiniaceae</taxon>
        <taxon>Pantoea</taxon>
    </lineage>
</organism>
<evidence type="ECO:0000313" key="3">
    <source>
        <dbReference type="Proteomes" id="UP000192769"/>
    </source>
</evidence>
<name>A0A1V9DP77_9GAMM</name>
<feature type="region of interest" description="Disordered" evidence="1">
    <location>
        <begin position="1"/>
        <end position="27"/>
    </location>
</feature>
<reference evidence="2 3" key="1">
    <citation type="submission" date="2017-02" db="EMBL/GenBank/DDBJ databases">
        <title>Whole genome shotgun sequence of Pantoea agglomerans strain AS1 isolated from a cycad, Zamia floridana in Central Florida, USA.</title>
        <authorList>
            <person name="Lata P."/>
            <person name="Govindarajan S."/>
            <person name="Qi F."/>
            <person name="Li J.-L."/>
            <person name="Maurya S.K."/>
            <person name="Sahoo M.K."/>
        </authorList>
    </citation>
    <scope>NUCLEOTIDE SEQUENCE [LARGE SCALE GENOMIC DNA]</scope>
    <source>
        <strain evidence="2 3">AS1</strain>
    </source>
</reference>